<evidence type="ECO:0000256" key="2">
    <source>
        <dbReference type="ARBA" id="ARBA00010617"/>
    </source>
</evidence>
<evidence type="ECO:0000256" key="1">
    <source>
        <dbReference type="ARBA" id="ARBA00001971"/>
    </source>
</evidence>
<dbReference type="GO" id="GO:0004497">
    <property type="term" value="F:monooxygenase activity"/>
    <property type="evidence" value="ECO:0007669"/>
    <property type="project" value="UniProtKB-KW"/>
</dbReference>
<dbReference type="InterPro" id="IPR001128">
    <property type="entry name" value="Cyt_P450"/>
</dbReference>
<keyword evidence="3" id="KW-0349">Heme</keyword>
<dbReference type="SUPFAM" id="SSF48264">
    <property type="entry name" value="Cytochrome P450"/>
    <property type="match status" value="1"/>
</dbReference>
<dbReference type="Gene3D" id="1.10.630.10">
    <property type="entry name" value="Cytochrome P450"/>
    <property type="match status" value="1"/>
</dbReference>
<keyword evidence="5" id="KW-0560">Oxidoreductase</keyword>
<feature type="non-terminal residue" evidence="8">
    <location>
        <position position="191"/>
    </location>
</feature>
<evidence type="ECO:0000313" key="8">
    <source>
        <dbReference type="EMBL" id="KAH8387419.1"/>
    </source>
</evidence>
<dbReference type="InterPro" id="IPR050196">
    <property type="entry name" value="Cytochrome_P450_Monoox"/>
</dbReference>
<keyword evidence="4" id="KW-0479">Metal-binding</keyword>
<dbReference type="GO" id="GO:0020037">
    <property type="term" value="F:heme binding"/>
    <property type="evidence" value="ECO:0007669"/>
    <property type="project" value="InterPro"/>
</dbReference>
<dbReference type="PANTHER" id="PTHR24291">
    <property type="entry name" value="CYTOCHROME P450 FAMILY 4"/>
    <property type="match status" value="1"/>
</dbReference>
<protein>
    <submittedName>
        <fullName evidence="8">Uncharacterized protein</fullName>
    </submittedName>
</protein>
<keyword evidence="6" id="KW-0408">Iron</keyword>
<keyword evidence="9" id="KW-1185">Reference proteome</keyword>
<accession>A0AAD4PRY9</accession>
<comment type="caution">
    <text evidence="8">The sequence shown here is derived from an EMBL/GenBank/DDBJ whole genome shotgun (WGS) entry which is preliminary data.</text>
</comment>
<dbReference type="EMBL" id="JAJJHW010000095">
    <property type="protein sequence ID" value="KAH8387419.1"/>
    <property type="molecule type" value="Genomic_DNA"/>
</dbReference>
<dbReference type="Proteomes" id="UP001200034">
    <property type="component" value="Unassembled WGS sequence"/>
</dbReference>
<evidence type="ECO:0000256" key="5">
    <source>
        <dbReference type="ARBA" id="ARBA00023002"/>
    </source>
</evidence>
<dbReference type="InterPro" id="IPR036396">
    <property type="entry name" value="Cyt_P450_sf"/>
</dbReference>
<evidence type="ECO:0000256" key="7">
    <source>
        <dbReference type="ARBA" id="ARBA00023033"/>
    </source>
</evidence>
<gene>
    <name evidence="8" type="ORF">KR093_006935</name>
</gene>
<keyword evidence="7" id="KW-0503">Monooxygenase</keyword>
<feature type="non-terminal residue" evidence="8">
    <location>
        <position position="1"/>
    </location>
</feature>
<dbReference type="GO" id="GO:0016705">
    <property type="term" value="F:oxidoreductase activity, acting on paired donors, with incorporation or reduction of molecular oxygen"/>
    <property type="evidence" value="ECO:0007669"/>
    <property type="project" value="InterPro"/>
</dbReference>
<dbReference type="PANTHER" id="PTHR24291:SF203">
    <property type="entry name" value="CYTOCHROME P450 4D1-RELATED"/>
    <property type="match status" value="1"/>
</dbReference>
<comment type="similarity">
    <text evidence="2">Belongs to the cytochrome P450 family.</text>
</comment>
<dbReference type="Pfam" id="PF00067">
    <property type="entry name" value="p450"/>
    <property type="match status" value="1"/>
</dbReference>
<proteinExistence type="inferred from homology"/>
<sequence length="191" mass="22284">IWLLFTFVITFCWPIWLRWLQQRRHFQQLAASYPGPRPWPFLGNTPLFVGFQPAEVFAFIADLAVKYGDTFALRMGSNLSLLLFSPRDTEAVLGSSQLLDKAEEYDFLRRWLNEGLLVSRGRKWHQRRRIITPAFHFRILEQYVEIFERQTRQLIKSLQAAGSSDGQQQIELGHVLHLCTLDIICGEFSAQ</sequence>
<evidence type="ECO:0000256" key="4">
    <source>
        <dbReference type="ARBA" id="ARBA00022723"/>
    </source>
</evidence>
<dbReference type="AlphaFoldDB" id="A0AAD4PRY9"/>
<organism evidence="8 9">
    <name type="scientific">Drosophila rubida</name>
    <dbReference type="NCBI Taxonomy" id="30044"/>
    <lineage>
        <taxon>Eukaryota</taxon>
        <taxon>Metazoa</taxon>
        <taxon>Ecdysozoa</taxon>
        <taxon>Arthropoda</taxon>
        <taxon>Hexapoda</taxon>
        <taxon>Insecta</taxon>
        <taxon>Pterygota</taxon>
        <taxon>Neoptera</taxon>
        <taxon>Endopterygota</taxon>
        <taxon>Diptera</taxon>
        <taxon>Brachycera</taxon>
        <taxon>Muscomorpha</taxon>
        <taxon>Ephydroidea</taxon>
        <taxon>Drosophilidae</taxon>
        <taxon>Drosophila</taxon>
    </lineage>
</organism>
<evidence type="ECO:0000256" key="3">
    <source>
        <dbReference type="ARBA" id="ARBA00022617"/>
    </source>
</evidence>
<evidence type="ECO:0000256" key="6">
    <source>
        <dbReference type="ARBA" id="ARBA00023004"/>
    </source>
</evidence>
<name>A0AAD4PRY9_9MUSC</name>
<dbReference type="GO" id="GO:0005506">
    <property type="term" value="F:iron ion binding"/>
    <property type="evidence" value="ECO:0007669"/>
    <property type="project" value="InterPro"/>
</dbReference>
<reference evidence="8" key="1">
    <citation type="journal article" date="2021" name="Mol. Ecol. Resour.">
        <title>Phylogenomic analyses of the genus Drosophila reveals genomic signals of climate adaptation.</title>
        <authorList>
            <person name="Li F."/>
            <person name="Rane R.V."/>
            <person name="Luria V."/>
            <person name="Xiong Z."/>
            <person name="Chen J."/>
            <person name="Li Z."/>
            <person name="Catullo R.A."/>
            <person name="Griffin P.C."/>
            <person name="Schiffer M."/>
            <person name="Pearce S."/>
            <person name="Lee S.F."/>
            <person name="McElroy K."/>
            <person name="Stocker A."/>
            <person name="Shirriffs J."/>
            <person name="Cockerell F."/>
            <person name="Coppin C."/>
            <person name="Sgro C.M."/>
            <person name="Karger A."/>
            <person name="Cain J.W."/>
            <person name="Weber J.A."/>
            <person name="Santpere G."/>
            <person name="Kirschner M.W."/>
            <person name="Hoffmann A.A."/>
            <person name="Oakeshott J.G."/>
            <person name="Zhang G."/>
        </authorList>
    </citation>
    <scope>NUCLEOTIDE SEQUENCE</scope>
    <source>
        <strain evidence="8">BGI-SZ-2011g</strain>
    </source>
</reference>
<evidence type="ECO:0000313" key="9">
    <source>
        <dbReference type="Proteomes" id="UP001200034"/>
    </source>
</evidence>
<comment type="cofactor">
    <cofactor evidence="1">
        <name>heme</name>
        <dbReference type="ChEBI" id="CHEBI:30413"/>
    </cofactor>
</comment>